<keyword evidence="2 4" id="KW-0378">Hydrolase</keyword>
<dbReference type="PANTHER" id="PTHR31339">
    <property type="entry name" value="PECTIN LYASE-RELATED"/>
    <property type="match status" value="1"/>
</dbReference>
<dbReference type="SUPFAM" id="SSF51126">
    <property type="entry name" value="Pectin lyase-like"/>
    <property type="match status" value="1"/>
</dbReference>
<dbReference type="Gene3D" id="2.160.20.10">
    <property type="entry name" value="Single-stranded right-handed beta-helix, Pectin lyase-like"/>
    <property type="match status" value="1"/>
</dbReference>
<dbReference type="GO" id="GO:0004650">
    <property type="term" value="F:polygalacturonase activity"/>
    <property type="evidence" value="ECO:0007669"/>
    <property type="project" value="InterPro"/>
</dbReference>
<dbReference type="InterPro" id="IPR000743">
    <property type="entry name" value="Glyco_hydro_28"/>
</dbReference>
<dbReference type="InterPro" id="IPR051801">
    <property type="entry name" value="GH28_Enzymes"/>
</dbReference>
<accession>A0AAW5E1L1</accession>
<comment type="similarity">
    <text evidence="1 4">Belongs to the glycosyl hydrolase 28 family.</text>
</comment>
<evidence type="ECO:0000313" key="6">
    <source>
        <dbReference type="Proteomes" id="UP001431131"/>
    </source>
</evidence>
<keyword evidence="6" id="KW-1185">Reference proteome</keyword>
<name>A0AAW5E1L1_9BACI</name>
<gene>
    <name evidence="5" type="ORF">MJG50_08955</name>
</gene>
<dbReference type="AlphaFoldDB" id="A0AAW5E1L1"/>
<dbReference type="SMART" id="SM00710">
    <property type="entry name" value="PbH1"/>
    <property type="match status" value="5"/>
</dbReference>
<dbReference type="InterPro" id="IPR012334">
    <property type="entry name" value="Pectin_lyas_fold"/>
</dbReference>
<dbReference type="InterPro" id="IPR006626">
    <property type="entry name" value="PbH1"/>
</dbReference>
<dbReference type="InterPro" id="IPR011050">
    <property type="entry name" value="Pectin_lyase_fold/virulence"/>
</dbReference>
<dbReference type="Pfam" id="PF00295">
    <property type="entry name" value="Glyco_hydro_28"/>
    <property type="match status" value="1"/>
</dbReference>
<evidence type="ECO:0000313" key="5">
    <source>
        <dbReference type="EMBL" id="MCH1625454.1"/>
    </source>
</evidence>
<evidence type="ECO:0000256" key="2">
    <source>
        <dbReference type="ARBA" id="ARBA00022801"/>
    </source>
</evidence>
<comment type="caution">
    <text evidence="5">The sequence shown here is derived from an EMBL/GenBank/DDBJ whole genome shotgun (WGS) entry which is preliminary data.</text>
</comment>
<reference evidence="5" key="1">
    <citation type="submission" date="2022-02" db="EMBL/GenBank/DDBJ databases">
        <title>Fredinandcohnia quinoae sp. nov. isolated from Chenopodium quinoa seeds.</title>
        <authorList>
            <person name="Saati-Santamaria Z."/>
            <person name="Flores-Felix J.D."/>
            <person name="Igual J.M."/>
            <person name="Velazquez E."/>
            <person name="Garcia-Fraile P."/>
            <person name="Martinez-Molina E."/>
        </authorList>
    </citation>
    <scope>NUCLEOTIDE SEQUENCE</scope>
    <source>
        <strain evidence="5">SECRCQ15</strain>
    </source>
</reference>
<dbReference type="EMBL" id="JAKTTI010000011">
    <property type="protein sequence ID" value="MCH1625454.1"/>
    <property type="molecule type" value="Genomic_DNA"/>
</dbReference>
<dbReference type="GO" id="GO:0005975">
    <property type="term" value="P:carbohydrate metabolic process"/>
    <property type="evidence" value="ECO:0007669"/>
    <property type="project" value="InterPro"/>
</dbReference>
<evidence type="ECO:0000256" key="1">
    <source>
        <dbReference type="ARBA" id="ARBA00008834"/>
    </source>
</evidence>
<protein>
    <submittedName>
        <fullName evidence="5">Glycoside hydrolase family 28 protein</fullName>
    </submittedName>
</protein>
<sequence>MSLYDIQAFGAIGDGKTVNTKAIANAINACAQAGGGTVYVPAGCFLTGAVILKSNVNLYLEAGSTLRFSNDINEYQVVHSRWEGVAKQVYASCIYGENLENVSVTGHGLLEGNGAFWWDLFRKKKNKYARPKLVSFDHCKRVLISGVKMINSPSWTVNPICCEDVTVHNVTIINPADSPNTDGINPESCRNVRISDCHIDVGDDCIAIKAGTEDTHNRIPCENITITNCTMIHGHGGVVLGSEMSGDIRNVTISNCVFEGTDRGIRFKSRRGRGGVVEDIRVTNIVMKGVICPFILNLYYFCGPRGKEKYVWDKEPYPVTDETPAFRRIHFSNITAREVSAAAGFIYGLAERYVEDISFDNISVAMADDAKPGMPAMMSELEPMKQHGFFCSNVNGISFQRVQVSNHEGPAFYVENSIDVEFVDCKSKFPRTEDPLVVQKNVSVSE</sequence>
<evidence type="ECO:0000256" key="3">
    <source>
        <dbReference type="ARBA" id="ARBA00023295"/>
    </source>
</evidence>
<organism evidence="5 6">
    <name type="scientific">Fredinandcohnia quinoae</name>
    <dbReference type="NCBI Taxonomy" id="2918902"/>
    <lineage>
        <taxon>Bacteria</taxon>
        <taxon>Bacillati</taxon>
        <taxon>Bacillota</taxon>
        <taxon>Bacilli</taxon>
        <taxon>Bacillales</taxon>
        <taxon>Bacillaceae</taxon>
        <taxon>Fredinandcohnia</taxon>
    </lineage>
</organism>
<proteinExistence type="inferred from homology"/>
<evidence type="ECO:0000256" key="4">
    <source>
        <dbReference type="RuleBase" id="RU361169"/>
    </source>
</evidence>
<keyword evidence="3 4" id="KW-0326">Glycosidase</keyword>
<dbReference type="PANTHER" id="PTHR31339:SF9">
    <property type="entry name" value="PLASMIN AND FIBRONECTIN-BINDING PROTEIN A"/>
    <property type="match status" value="1"/>
</dbReference>
<dbReference type="PROSITE" id="PS00502">
    <property type="entry name" value="POLYGALACTURONASE"/>
    <property type="match status" value="1"/>
</dbReference>
<dbReference type="Proteomes" id="UP001431131">
    <property type="component" value="Unassembled WGS sequence"/>
</dbReference>
<dbReference type="RefSeq" id="WP_240255116.1">
    <property type="nucleotide sequence ID" value="NZ_JAKTTI010000011.1"/>
</dbReference>